<dbReference type="AlphaFoldDB" id="A0A098Q053"/>
<dbReference type="Proteomes" id="UP000028012">
    <property type="component" value="Unassembled WGS sequence"/>
</dbReference>
<organism evidence="2 3">
    <name type="scientific">Xanthomonas axonopodis pv. vasculorum</name>
    <dbReference type="NCBI Taxonomy" id="325777"/>
    <lineage>
        <taxon>Bacteria</taxon>
        <taxon>Pseudomonadati</taxon>
        <taxon>Pseudomonadota</taxon>
        <taxon>Gammaproteobacteria</taxon>
        <taxon>Lysobacterales</taxon>
        <taxon>Lysobacteraceae</taxon>
        <taxon>Xanthomonas</taxon>
    </lineage>
</organism>
<feature type="compositionally biased region" description="Low complexity" evidence="1">
    <location>
        <begin position="92"/>
        <end position="103"/>
    </location>
</feature>
<accession>A0A098Q053</accession>
<name>A0A098Q053_9XANT</name>
<sequence>MTLDLIPASRPLPLLLFDCVQADDLDRALALGLMAYLPDPQHDALDAECPQVCATLLSAQHRLRDAWAARERYRARSARLQRRAAERDARRAPAPAASQPATPALPPLAAAILARAKAKAAGGAQP</sequence>
<evidence type="ECO:0000313" key="2">
    <source>
        <dbReference type="EMBL" id="KGE52700.1"/>
    </source>
</evidence>
<gene>
    <name evidence="2" type="ORF">GW15_0207100</name>
</gene>
<dbReference type="RefSeq" id="WP_042821934.1">
    <property type="nucleotide sequence ID" value="NZ_CP053649.1"/>
</dbReference>
<dbReference type="eggNOG" id="ENOG5031E35">
    <property type="taxonomic scope" value="Bacteria"/>
</dbReference>
<dbReference type="GeneID" id="58002706"/>
<evidence type="ECO:0000256" key="1">
    <source>
        <dbReference type="SAM" id="MobiDB-lite"/>
    </source>
</evidence>
<dbReference type="HOGENOM" id="CLU_159404_0_0_6"/>
<dbReference type="STRING" id="325777.GW15_0207100"/>
<dbReference type="EMBL" id="JPHD02000057">
    <property type="protein sequence ID" value="KGE52700.1"/>
    <property type="molecule type" value="Genomic_DNA"/>
</dbReference>
<evidence type="ECO:0000313" key="3">
    <source>
        <dbReference type="Proteomes" id="UP000028012"/>
    </source>
</evidence>
<protein>
    <submittedName>
        <fullName evidence="2">Uncharacterized protein</fullName>
    </submittedName>
</protein>
<proteinExistence type="predicted"/>
<feature type="region of interest" description="Disordered" evidence="1">
    <location>
        <begin position="79"/>
        <end position="103"/>
    </location>
</feature>
<comment type="caution">
    <text evidence="2">The sequence shown here is derived from an EMBL/GenBank/DDBJ whole genome shotgun (WGS) entry which is preliminary data.</text>
</comment>
<reference evidence="2 3" key="1">
    <citation type="submission" date="2014-09" db="EMBL/GenBank/DDBJ databases">
        <title>A draft genome sequence for Xanthomonas axonopodis pv. vasculorum NCPPB 900.</title>
        <authorList>
            <person name="Harrison J."/>
            <person name="Studholme D.J."/>
        </authorList>
    </citation>
    <scope>NUCLEOTIDE SEQUENCE [LARGE SCALE GENOMIC DNA]</scope>
    <source>
        <strain evidence="2 3">NCPPB 900</strain>
    </source>
</reference>